<dbReference type="EMBL" id="FR872582">
    <property type="protein sequence ID" value="CCB88030.1"/>
    <property type="molecule type" value="Genomic_DNA"/>
</dbReference>
<dbReference type="Pfam" id="PF00990">
    <property type="entry name" value="GGDEF"/>
    <property type="match status" value="1"/>
</dbReference>
<accession>F8L4L6</accession>
<dbReference type="PANTHER" id="PTHR33121">
    <property type="entry name" value="CYCLIC DI-GMP PHOSPHODIESTERASE PDEF"/>
    <property type="match status" value="1"/>
</dbReference>
<dbReference type="PROSITE" id="PS50887">
    <property type="entry name" value="GGDEF"/>
    <property type="match status" value="1"/>
</dbReference>
<feature type="modified residue" description="4-aspartylphosphate" evidence="1">
    <location>
        <position position="61"/>
    </location>
</feature>
<dbReference type="KEGG" id="sng:SNE_A01530"/>
<dbReference type="Gene3D" id="3.40.50.2300">
    <property type="match status" value="1"/>
</dbReference>
<gene>
    <name evidence="4" type="ordered locus">SNE_A01530</name>
</gene>
<proteinExistence type="predicted"/>
<dbReference type="InterPro" id="IPR029787">
    <property type="entry name" value="Nucleotide_cyclase"/>
</dbReference>
<reference key="1">
    <citation type="journal article" date="2011" name="Mol. Biol. Evol.">
        <title>Unity in variety -- the pan-genome of the Chlamydiae.</title>
        <authorList>
            <person name="Collingro A."/>
            <person name="Tischler P."/>
            <person name="Weinmaier T."/>
            <person name="Penz T."/>
            <person name="Heinz E."/>
            <person name="Brunham R.C."/>
            <person name="Read T.D."/>
            <person name="Bavoil P.M."/>
            <person name="Sachse K."/>
            <person name="Kahane S."/>
            <person name="Friedman M.G."/>
            <person name="Rattei T."/>
            <person name="Myers G.S.A."/>
            <person name="Horn M."/>
        </authorList>
    </citation>
    <scope>NUCLEOTIDE SEQUENCE</scope>
    <source>
        <strain>Z</strain>
    </source>
</reference>
<dbReference type="HOGENOM" id="CLU_865721_0_0_0"/>
<dbReference type="SUPFAM" id="SSF52172">
    <property type="entry name" value="CheY-like"/>
    <property type="match status" value="1"/>
</dbReference>
<dbReference type="CDD" id="cd01949">
    <property type="entry name" value="GGDEF"/>
    <property type="match status" value="1"/>
</dbReference>
<dbReference type="SMART" id="SM00267">
    <property type="entry name" value="GGDEF"/>
    <property type="match status" value="1"/>
</dbReference>
<feature type="domain" description="GGDEF" evidence="3">
    <location>
        <begin position="176"/>
        <end position="316"/>
    </location>
</feature>
<name>F8L4L6_SIMNZ</name>
<dbReference type="GO" id="GO:0000160">
    <property type="term" value="P:phosphorelay signal transduction system"/>
    <property type="evidence" value="ECO:0007669"/>
    <property type="project" value="InterPro"/>
</dbReference>
<dbReference type="STRING" id="331113.SNE_A01530"/>
<evidence type="ECO:0000313" key="5">
    <source>
        <dbReference type="Proteomes" id="UP000000496"/>
    </source>
</evidence>
<keyword evidence="1" id="KW-0597">Phosphoprotein</keyword>
<keyword evidence="5" id="KW-1185">Reference proteome</keyword>
<dbReference type="PROSITE" id="PS50110">
    <property type="entry name" value="RESPONSE_REGULATORY"/>
    <property type="match status" value="1"/>
</dbReference>
<dbReference type="InterPro" id="IPR001789">
    <property type="entry name" value="Sig_transdc_resp-reg_receiver"/>
</dbReference>
<reference evidence="4 5" key="2">
    <citation type="journal article" date="2011" name="Mol. Biol. Evol.">
        <title>Unity in variety--the pan-genome of the Chlamydiae.</title>
        <authorList>
            <person name="Collingro A."/>
            <person name="Tischler P."/>
            <person name="Weinmaier T."/>
            <person name="Penz T."/>
            <person name="Heinz E."/>
            <person name="Brunham R.C."/>
            <person name="Read T.D."/>
            <person name="Bavoil P.M."/>
            <person name="Sachse K."/>
            <person name="Kahane S."/>
            <person name="Friedman M.G."/>
            <person name="Rattei T."/>
            <person name="Myers G.S."/>
            <person name="Horn M."/>
        </authorList>
    </citation>
    <scope>NUCLEOTIDE SEQUENCE [LARGE SCALE GENOMIC DNA]</scope>
    <source>
        <strain evidence="5">ATCC VR-1471 / Z</strain>
    </source>
</reference>
<dbReference type="SUPFAM" id="SSF55073">
    <property type="entry name" value="Nucleotide cyclase"/>
    <property type="match status" value="1"/>
</dbReference>
<dbReference type="AlphaFoldDB" id="F8L4L6"/>
<sequence length="321" mass="36182">MTRFKPNKLPTLLLITDSPVTRVFFEEAVSKLEDYSLICSNSSIDAFDSMHKTYVSFIVIDENTPYIDLAVMCMKIRKLKEHQHTPILIITAHLKKSFTRRLMKAGATDFLREPLEQDEFFHRMEMANEIKKTKEKMSSLSSRFPVGPSQSTTMDERVVLDDRAVKLISNALADETALALLLIEIDQYDHFHKAHGTKAGSGLLLDFQDHLQKLMRGQDLLFSQKKGKFLVLLPRTSSKAAQFIAENIQESLEMVTFHSGEIAFNLTISIGLVTLDEEGSKTKSASFNFDRLMQAANNCLNEAKKKGNAIVAHLPKRGSPS</sequence>
<dbReference type="GO" id="GO:0071111">
    <property type="term" value="F:cyclic-guanylate-specific phosphodiesterase activity"/>
    <property type="evidence" value="ECO:0007669"/>
    <property type="project" value="InterPro"/>
</dbReference>
<dbReference type="Gene3D" id="3.30.70.270">
    <property type="match status" value="1"/>
</dbReference>
<dbReference type="InterPro" id="IPR050706">
    <property type="entry name" value="Cyclic-di-GMP_PDE-like"/>
</dbReference>
<evidence type="ECO:0000256" key="1">
    <source>
        <dbReference type="PROSITE-ProRule" id="PRU00169"/>
    </source>
</evidence>
<evidence type="ECO:0000259" key="2">
    <source>
        <dbReference type="PROSITE" id="PS50110"/>
    </source>
</evidence>
<dbReference type="Proteomes" id="UP000000496">
    <property type="component" value="Chromosome gsn.131"/>
</dbReference>
<dbReference type="InterPro" id="IPR011006">
    <property type="entry name" value="CheY-like_superfamily"/>
</dbReference>
<protein>
    <submittedName>
        <fullName evidence="4">Uncharacterized protein</fullName>
    </submittedName>
</protein>
<dbReference type="Pfam" id="PF00072">
    <property type="entry name" value="Response_reg"/>
    <property type="match status" value="1"/>
</dbReference>
<dbReference type="OrthoDB" id="9115at2"/>
<organism evidence="4 5">
    <name type="scientific">Simkania negevensis (strain ATCC VR-1471 / DSM 27360 / Z)</name>
    <dbReference type="NCBI Taxonomy" id="331113"/>
    <lineage>
        <taxon>Bacteria</taxon>
        <taxon>Pseudomonadati</taxon>
        <taxon>Chlamydiota</taxon>
        <taxon>Chlamydiia</taxon>
        <taxon>Parachlamydiales</taxon>
        <taxon>Simkaniaceae</taxon>
        <taxon>Simkania</taxon>
    </lineage>
</organism>
<dbReference type="PANTHER" id="PTHR33121:SF70">
    <property type="entry name" value="SIGNALING PROTEIN YKOW"/>
    <property type="match status" value="1"/>
</dbReference>
<evidence type="ECO:0000259" key="3">
    <source>
        <dbReference type="PROSITE" id="PS50887"/>
    </source>
</evidence>
<dbReference type="eggNOG" id="COG3706">
    <property type="taxonomic scope" value="Bacteria"/>
</dbReference>
<dbReference type="SMART" id="SM00448">
    <property type="entry name" value="REC"/>
    <property type="match status" value="1"/>
</dbReference>
<dbReference type="RefSeq" id="WP_013942497.1">
    <property type="nucleotide sequence ID" value="NC_015713.1"/>
</dbReference>
<dbReference type="InterPro" id="IPR043128">
    <property type="entry name" value="Rev_trsase/Diguanyl_cyclase"/>
</dbReference>
<feature type="domain" description="Response regulatory" evidence="2">
    <location>
        <begin position="11"/>
        <end position="128"/>
    </location>
</feature>
<dbReference type="InterPro" id="IPR000160">
    <property type="entry name" value="GGDEF_dom"/>
</dbReference>
<dbReference type="NCBIfam" id="TIGR00254">
    <property type="entry name" value="GGDEF"/>
    <property type="match status" value="1"/>
</dbReference>
<evidence type="ECO:0000313" key="4">
    <source>
        <dbReference type="EMBL" id="CCB88030.1"/>
    </source>
</evidence>